<dbReference type="HAMAP" id="MF_00113">
    <property type="entry name" value="QueA"/>
    <property type="match status" value="1"/>
</dbReference>
<evidence type="ECO:0000256" key="3">
    <source>
        <dbReference type="ARBA" id="ARBA00022691"/>
    </source>
</evidence>
<dbReference type="RefSeq" id="WP_271435812.1">
    <property type="nucleotide sequence ID" value="NZ_CP073355.1"/>
</dbReference>
<comment type="subcellular location">
    <subcellularLocation>
        <location evidence="5">Cytoplasm</location>
    </subcellularLocation>
</comment>
<dbReference type="EC" id="2.4.99.17" evidence="5"/>
<keyword evidence="2 5" id="KW-0808">Transferase</keyword>
<evidence type="ECO:0000256" key="1">
    <source>
        <dbReference type="ARBA" id="ARBA00022490"/>
    </source>
</evidence>
<keyword evidence="1 5" id="KW-0963">Cytoplasm</keyword>
<protein>
    <recommendedName>
        <fullName evidence="5">S-adenosylmethionine:tRNA ribosyltransferase-isomerase</fullName>
        <ecNumber evidence="5">2.4.99.17</ecNumber>
    </recommendedName>
    <alternativeName>
        <fullName evidence="5">Queuosine biosynthesis protein QueA</fullName>
    </alternativeName>
</protein>
<dbReference type="NCBIfam" id="NF001140">
    <property type="entry name" value="PRK00147.1"/>
    <property type="match status" value="1"/>
</dbReference>
<dbReference type="PANTHER" id="PTHR30307">
    <property type="entry name" value="S-ADENOSYLMETHIONINE:TRNA RIBOSYLTRANSFERASE-ISOMERASE"/>
    <property type="match status" value="1"/>
</dbReference>
<comment type="subunit">
    <text evidence="5">Monomer.</text>
</comment>
<dbReference type="GO" id="GO:0051075">
    <property type="term" value="F:S-adenosylmethionine:tRNA ribosyltransferase-isomerase activity"/>
    <property type="evidence" value="ECO:0007669"/>
    <property type="project" value="UniProtKB-EC"/>
</dbReference>
<gene>
    <name evidence="5 6" type="primary">queA</name>
    <name evidence="6" type="ORF">KDW03_02465</name>
</gene>
<keyword evidence="4 5" id="KW-0671">Queuosine biosynthesis</keyword>
<dbReference type="GO" id="GO:0005737">
    <property type="term" value="C:cytoplasm"/>
    <property type="evidence" value="ECO:0007669"/>
    <property type="project" value="UniProtKB-SubCell"/>
</dbReference>
<reference evidence="6" key="2">
    <citation type="submission" date="2022-06" db="EMBL/GenBank/DDBJ databases">
        <title>Thermospira aquatica gen. nov., sp. nov.</title>
        <authorList>
            <person name="Ben Ali Gam Z."/>
            <person name="Labat M."/>
        </authorList>
    </citation>
    <scope>NUCLEOTIDE SEQUENCE</scope>
    <source>
        <strain evidence="6">F1F22</strain>
    </source>
</reference>
<dbReference type="NCBIfam" id="TIGR00113">
    <property type="entry name" value="queA"/>
    <property type="match status" value="1"/>
</dbReference>
<organism evidence="6 7">
    <name type="scientific">Thermospira aquatica</name>
    <dbReference type="NCBI Taxonomy" id="2828656"/>
    <lineage>
        <taxon>Bacteria</taxon>
        <taxon>Pseudomonadati</taxon>
        <taxon>Spirochaetota</taxon>
        <taxon>Spirochaetia</taxon>
        <taxon>Brevinematales</taxon>
        <taxon>Thermospiraceae</taxon>
        <taxon>Thermospira</taxon>
    </lineage>
</organism>
<dbReference type="EMBL" id="CP073355">
    <property type="protein sequence ID" value="URA10685.1"/>
    <property type="molecule type" value="Genomic_DNA"/>
</dbReference>
<dbReference type="InterPro" id="IPR036100">
    <property type="entry name" value="QueA_sf"/>
</dbReference>
<evidence type="ECO:0000313" key="6">
    <source>
        <dbReference type="EMBL" id="URA10685.1"/>
    </source>
</evidence>
<proteinExistence type="inferred from homology"/>
<dbReference type="KEGG" id="taqu:KDW03_02465"/>
<comment type="catalytic activity">
    <reaction evidence="5">
        <text>7-aminomethyl-7-carbaguanosine(34) in tRNA + S-adenosyl-L-methionine = epoxyqueuosine(34) in tRNA + adenine + L-methionine + 2 H(+)</text>
        <dbReference type="Rhea" id="RHEA:32155"/>
        <dbReference type="Rhea" id="RHEA-COMP:10342"/>
        <dbReference type="Rhea" id="RHEA-COMP:18582"/>
        <dbReference type="ChEBI" id="CHEBI:15378"/>
        <dbReference type="ChEBI" id="CHEBI:16708"/>
        <dbReference type="ChEBI" id="CHEBI:57844"/>
        <dbReference type="ChEBI" id="CHEBI:59789"/>
        <dbReference type="ChEBI" id="CHEBI:82833"/>
        <dbReference type="ChEBI" id="CHEBI:194443"/>
        <dbReference type="EC" id="2.4.99.17"/>
    </reaction>
</comment>
<evidence type="ECO:0000313" key="7">
    <source>
        <dbReference type="Proteomes" id="UP001056539"/>
    </source>
</evidence>
<dbReference type="Gene3D" id="2.40.10.240">
    <property type="entry name" value="QueA-like"/>
    <property type="match status" value="1"/>
</dbReference>
<dbReference type="PANTHER" id="PTHR30307:SF0">
    <property type="entry name" value="S-ADENOSYLMETHIONINE:TRNA RIBOSYLTRANSFERASE-ISOMERASE"/>
    <property type="match status" value="1"/>
</dbReference>
<keyword evidence="7" id="KW-1185">Reference proteome</keyword>
<reference evidence="6" key="1">
    <citation type="submission" date="2021-04" db="EMBL/GenBank/DDBJ databases">
        <authorList>
            <person name="Postec A."/>
        </authorList>
    </citation>
    <scope>NUCLEOTIDE SEQUENCE</scope>
    <source>
        <strain evidence="6">F1F22</strain>
    </source>
</reference>
<dbReference type="InterPro" id="IPR042119">
    <property type="entry name" value="QueA_dom2"/>
</dbReference>
<dbReference type="AlphaFoldDB" id="A0AAX3BEL3"/>
<dbReference type="GO" id="GO:0008616">
    <property type="term" value="P:tRNA queuosine(34) biosynthetic process"/>
    <property type="evidence" value="ECO:0007669"/>
    <property type="project" value="UniProtKB-UniRule"/>
</dbReference>
<evidence type="ECO:0000256" key="5">
    <source>
        <dbReference type="HAMAP-Rule" id="MF_00113"/>
    </source>
</evidence>
<dbReference type="Proteomes" id="UP001056539">
    <property type="component" value="Chromosome"/>
</dbReference>
<dbReference type="InterPro" id="IPR042118">
    <property type="entry name" value="QueA_dom1"/>
</dbReference>
<accession>A0AAX3BEL3</accession>
<dbReference type="InterPro" id="IPR003699">
    <property type="entry name" value="QueA"/>
</dbReference>
<keyword evidence="3 5" id="KW-0949">S-adenosyl-L-methionine</keyword>
<dbReference type="SUPFAM" id="SSF111337">
    <property type="entry name" value="QueA-like"/>
    <property type="match status" value="1"/>
</dbReference>
<comment type="function">
    <text evidence="5">Transfers and isomerizes the ribose moiety from AdoMet to the 7-aminomethyl group of 7-deazaguanine (preQ1-tRNA) to give epoxyqueuosine (oQ-tRNA).</text>
</comment>
<keyword evidence="6" id="KW-0328">Glycosyltransferase</keyword>
<dbReference type="Pfam" id="PF02547">
    <property type="entry name" value="Queuosine_synth"/>
    <property type="match status" value="1"/>
</dbReference>
<dbReference type="Gene3D" id="3.40.1780.10">
    <property type="entry name" value="QueA-like"/>
    <property type="match status" value="1"/>
</dbReference>
<evidence type="ECO:0000256" key="2">
    <source>
        <dbReference type="ARBA" id="ARBA00022679"/>
    </source>
</evidence>
<comment type="pathway">
    <text evidence="5">tRNA modification; tRNA-queuosine biosynthesis.</text>
</comment>
<comment type="similarity">
    <text evidence="5">Belongs to the QueA family.</text>
</comment>
<sequence>MNIQPFLEDIAYELPEDRIASHPLPTREESRLLLVPPGERPFEDRIFSEILNYLVPGDCLVFNNSRVFKARLFLTRHDGKIFEILLVERLNETSWRAMVRNARRVKPHHRFRLEKWEASLQPDPEDPAYRIVHFSPSLDFEDLERLGEIPLPPYIVKKREKEGHYLLTSEDEKRYQSVLASLYGSVAAPTASFHFSEALLEKLREKGIVITALTLHVGPGTFRTISPADTEFQIHKEWITIPEETIDVLKETRKKGKRIIAVGTTSTRALETMAQHFPEDWQPYSGYTDLFIYGDFPFRVIDGLITNFHMPYSTLLLLVQSFGGKERVKAAYKHALEKGYRFLSYGDAMFLWRKDGVTS</sequence>
<name>A0AAX3BEL3_9SPIR</name>
<evidence type="ECO:0000256" key="4">
    <source>
        <dbReference type="ARBA" id="ARBA00022785"/>
    </source>
</evidence>